<evidence type="ECO:0000313" key="2">
    <source>
        <dbReference type="EMBL" id="PKQ67098.1"/>
    </source>
</evidence>
<name>A0A2N3I9Z4_9BACT</name>
<reference evidence="2 3" key="1">
    <citation type="journal article" date="2017" name="Front. Microbiol.">
        <title>Labilibaculum manganireducens gen. nov., sp. nov. and Labilibaculum filiforme sp. nov., Novel Bacteroidetes Isolated from Subsurface Sediments of the Baltic Sea.</title>
        <authorList>
            <person name="Vandieken V."/>
            <person name="Marshall I.P."/>
            <person name="Niemann H."/>
            <person name="Engelen B."/>
            <person name="Cypionka H."/>
        </authorList>
    </citation>
    <scope>NUCLEOTIDE SEQUENCE [LARGE SCALE GENOMIC DNA]</scope>
    <source>
        <strain evidence="2 3">59.10-2M</strain>
    </source>
</reference>
<dbReference type="SUPFAM" id="SSF52980">
    <property type="entry name" value="Restriction endonuclease-like"/>
    <property type="match status" value="1"/>
</dbReference>
<dbReference type="InterPro" id="IPR007569">
    <property type="entry name" value="DUF559"/>
</dbReference>
<feature type="domain" description="DUF559" evidence="1">
    <location>
        <begin position="6"/>
        <end position="116"/>
    </location>
</feature>
<accession>A0A2N3I9Z4</accession>
<dbReference type="Pfam" id="PF04480">
    <property type="entry name" value="DUF559"/>
    <property type="match status" value="1"/>
</dbReference>
<organism evidence="2 3">
    <name type="scientific">Labilibaculum manganireducens</name>
    <dbReference type="NCBI Taxonomy" id="1940525"/>
    <lineage>
        <taxon>Bacteria</taxon>
        <taxon>Pseudomonadati</taxon>
        <taxon>Bacteroidota</taxon>
        <taxon>Bacteroidia</taxon>
        <taxon>Marinilabiliales</taxon>
        <taxon>Marinifilaceae</taxon>
        <taxon>Labilibaculum</taxon>
    </lineage>
</organism>
<dbReference type="Proteomes" id="UP000233618">
    <property type="component" value="Unassembled WGS sequence"/>
</dbReference>
<dbReference type="InterPro" id="IPR047216">
    <property type="entry name" value="Endonuclease_DUF559_bact"/>
</dbReference>
<dbReference type="EMBL" id="MVDE01000010">
    <property type="protein sequence ID" value="PKQ67098.1"/>
    <property type="molecule type" value="Genomic_DNA"/>
</dbReference>
<evidence type="ECO:0000313" key="3">
    <source>
        <dbReference type="Proteomes" id="UP000233618"/>
    </source>
</evidence>
<dbReference type="PANTHER" id="PTHR38590">
    <property type="entry name" value="BLL0828 PROTEIN"/>
    <property type="match status" value="1"/>
</dbReference>
<gene>
    <name evidence="2" type="ORF">BZG01_08325</name>
</gene>
<dbReference type="Gene3D" id="3.40.960.10">
    <property type="entry name" value="VSR Endonuclease"/>
    <property type="match status" value="1"/>
</dbReference>
<proteinExistence type="predicted"/>
<comment type="caution">
    <text evidence="2">The sequence shown here is derived from an EMBL/GenBank/DDBJ whole genome shotgun (WGS) entry which is preliminary data.</text>
</comment>
<keyword evidence="3" id="KW-1185">Reference proteome</keyword>
<dbReference type="PANTHER" id="PTHR38590:SF1">
    <property type="entry name" value="BLL0828 PROTEIN"/>
    <property type="match status" value="1"/>
</dbReference>
<dbReference type="RefSeq" id="WP_101309376.1">
    <property type="nucleotide sequence ID" value="NZ_MVDE01000010.1"/>
</dbReference>
<sequence>MKYIEIKDVKRKLRCNPTLSEKLLWKYIRNRKLLERKFLRQHAIIYDHYEDENFFFIPDFYCEAEKLAIELDGKVHDFTKVRDVKRDEILTDMGIKVVRFKNEELINMPTVLAKIESYFHRNDNDPVFERKSLK</sequence>
<dbReference type="CDD" id="cd01038">
    <property type="entry name" value="Endonuclease_DUF559"/>
    <property type="match status" value="1"/>
</dbReference>
<protein>
    <recommendedName>
        <fullName evidence="1">DUF559 domain-containing protein</fullName>
    </recommendedName>
</protein>
<dbReference type="AlphaFoldDB" id="A0A2N3I9Z4"/>
<evidence type="ECO:0000259" key="1">
    <source>
        <dbReference type="Pfam" id="PF04480"/>
    </source>
</evidence>
<dbReference type="InterPro" id="IPR011335">
    <property type="entry name" value="Restrct_endonuc-II-like"/>
</dbReference>